<dbReference type="KEGG" id="kba:A0U89_14690"/>
<dbReference type="InterPro" id="IPR001387">
    <property type="entry name" value="Cro/C1-type_HTH"/>
</dbReference>
<proteinExistence type="inferred from homology"/>
<evidence type="ECO:0000256" key="2">
    <source>
        <dbReference type="ARBA" id="ARBA00022829"/>
    </source>
</evidence>
<dbReference type="Gene3D" id="1.10.10.2830">
    <property type="match status" value="1"/>
</dbReference>
<sequence length="300" mass="33267">MTTKRKPKIPSPILGVAAGLVSEASSDFIRKGSRFRHTFEVEVSNTAPDTEQPRKTFDQEAITKLAETMDAEGQLQPVLVRQAAPGILHPKWVIVAGERRWRAAKSLGWNTLLAIEHDGDPEIASLLENLQRVDLNPQEEATAINRLITQKGWSQTQAAEALGKSRGEVSAILKILTLPPEVLNELASERAVARNALVELARIQDPNRRNELIEQAKSGQLTVKAIRLGKFDGISGPEQQTGRIRGFTFGAVEKMARRLSQVRAQHVDLSPLDRTRLQMLRAEIDQILDAGLGFDEEENR</sequence>
<dbReference type="EMBL" id="CP014675">
    <property type="protein sequence ID" value="AOX18534.1"/>
    <property type="molecule type" value="Genomic_DNA"/>
</dbReference>
<dbReference type="Proteomes" id="UP000179145">
    <property type="component" value="Plasmid pKB14400_1"/>
</dbReference>
<dbReference type="InterPro" id="IPR036086">
    <property type="entry name" value="ParB/Sulfiredoxin_sf"/>
</dbReference>
<dbReference type="PROSITE" id="PS50943">
    <property type="entry name" value="HTH_CROC1"/>
    <property type="match status" value="1"/>
</dbReference>
<gene>
    <name evidence="3" type="ORF">A0U89_14690</name>
</gene>
<dbReference type="GO" id="GO:0007059">
    <property type="term" value="P:chromosome segregation"/>
    <property type="evidence" value="ECO:0007669"/>
    <property type="project" value="UniProtKB-KW"/>
</dbReference>
<dbReference type="SUPFAM" id="SSF109709">
    <property type="entry name" value="KorB DNA-binding domain-like"/>
    <property type="match status" value="1"/>
</dbReference>
<dbReference type="GO" id="GO:0005694">
    <property type="term" value="C:chromosome"/>
    <property type="evidence" value="ECO:0007669"/>
    <property type="project" value="TreeGrafter"/>
</dbReference>
<dbReference type="InterPro" id="IPR050336">
    <property type="entry name" value="Chromosome_partition/occlusion"/>
</dbReference>
<dbReference type="InterPro" id="IPR041468">
    <property type="entry name" value="HTH_ParB/Spo0J"/>
</dbReference>
<dbReference type="PANTHER" id="PTHR33375">
    <property type="entry name" value="CHROMOSOME-PARTITIONING PROTEIN PARB-RELATED"/>
    <property type="match status" value="1"/>
</dbReference>
<dbReference type="NCBIfam" id="TIGR00180">
    <property type="entry name" value="parB_part"/>
    <property type="match status" value="1"/>
</dbReference>
<dbReference type="SMART" id="SM00470">
    <property type="entry name" value="ParB"/>
    <property type="match status" value="1"/>
</dbReference>
<keyword evidence="2" id="KW-0159">Chromosome partition</keyword>
<dbReference type="RefSeq" id="WP_070404004.1">
    <property type="nucleotide sequence ID" value="NZ_BJVW01000043.1"/>
</dbReference>
<dbReference type="GO" id="GO:0003677">
    <property type="term" value="F:DNA binding"/>
    <property type="evidence" value="ECO:0007669"/>
    <property type="project" value="InterPro"/>
</dbReference>
<dbReference type="Pfam" id="PF02195">
    <property type="entry name" value="ParB_N"/>
    <property type="match status" value="1"/>
</dbReference>
<dbReference type="PANTHER" id="PTHR33375:SF1">
    <property type="entry name" value="CHROMOSOME-PARTITIONING PROTEIN PARB-RELATED"/>
    <property type="match status" value="1"/>
</dbReference>
<dbReference type="SUPFAM" id="SSF110849">
    <property type="entry name" value="ParB/Sulfiredoxin"/>
    <property type="match status" value="1"/>
</dbReference>
<reference evidence="3 4" key="1">
    <citation type="journal article" date="2016" name="Microb. Cell Fact.">
        <title>Dissection of exopolysaccharide biosynthesis in Kozakia baliensis.</title>
        <authorList>
            <person name="Brandt J.U."/>
            <person name="Jakob F."/>
            <person name="Behr J."/>
            <person name="Geissler A.J."/>
            <person name="Vogel R.F."/>
        </authorList>
    </citation>
    <scope>NUCLEOTIDE SEQUENCE [LARGE SCALE GENOMIC DNA]</scope>
    <source>
        <strain evidence="3 4">DSM 14400</strain>
        <plasmid evidence="4">Plasmid pkb14400_1</plasmid>
    </source>
</reference>
<comment type="similarity">
    <text evidence="1">Belongs to the ParB family.</text>
</comment>
<dbReference type="Gene3D" id="3.90.1530.30">
    <property type="match status" value="1"/>
</dbReference>
<dbReference type="OrthoDB" id="9802051at2"/>
<dbReference type="InterPro" id="IPR003115">
    <property type="entry name" value="ParB_N"/>
</dbReference>
<evidence type="ECO:0000313" key="4">
    <source>
        <dbReference type="Proteomes" id="UP000179145"/>
    </source>
</evidence>
<protein>
    <submittedName>
        <fullName evidence="3">Chromosome partitioning protein ParB</fullName>
    </submittedName>
</protein>
<name>A0A1D8UY35_9PROT</name>
<keyword evidence="3" id="KW-0614">Plasmid</keyword>
<geneLocation type="plasmid" evidence="4">
    <name>pkb14400_1</name>
</geneLocation>
<accession>A0A1D8UY35</accession>
<organism evidence="3 4">
    <name type="scientific">Kozakia baliensis</name>
    <dbReference type="NCBI Taxonomy" id="153496"/>
    <lineage>
        <taxon>Bacteria</taxon>
        <taxon>Pseudomonadati</taxon>
        <taxon>Pseudomonadota</taxon>
        <taxon>Alphaproteobacteria</taxon>
        <taxon>Acetobacterales</taxon>
        <taxon>Acetobacteraceae</taxon>
        <taxon>Kozakia</taxon>
    </lineage>
</organism>
<evidence type="ECO:0000256" key="1">
    <source>
        <dbReference type="ARBA" id="ARBA00006295"/>
    </source>
</evidence>
<dbReference type="Pfam" id="PF17762">
    <property type="entry name" value="HTH_ParB"/>
    <property type="match status" value="1"/>
</dbReference>
<dbReference type="AlphaFoldDB" id="A0A1D8UY35"/>
<evidence type="ECO:0000313" key="3">
    <source>
        <dbReference type="EMBL" id="AOX18534.1"/>
    </source>
</evidence>
<keyword evidence="4" id="KW-1185">Reference proteome</keyword>
<dbReference type="InterPro" id="IPR004437">
    <property type="entry name" value="ParB/RepB/Spo0J"/>
</dbReference>